<keyword evidence="5" id="KW-1185">Reference proteome</keyword>
<dbReference type="Gene3D" id="2.170.130.10">
    <property type="entry name" value="TonB-dependent receptor, plug domain"/>
    <property type="match status" value="1"/>
</dbReference>
<evidence type="ECO:0000256" key="2">
    <source>
        <dbReference type="SAM" id="SignalP"/>
    </source>
</evidence>
<keyword evidence="1" id="KW-0998">Cell outer membrane</keyword>
<protein>
    <submittedName>
        <fullName evidence="4">MG2 domain protein</fullName>
    </submittedName>
</protein>
<gene>
    <name evidence="4" type="ORF">MuYL_1079</name>
</gene>
<evidence type="ECO:0000313" key="4">
    <source>
        <dbReference type="EMBL" id="ASU32979.1"/>
    </source>
</evidence>
<dbReference type="SUPFAM" id="SSF49478">
    <property type="entry name" value="Cna protein B-type domain"/>
    <property type="match status" value="1"/>
</dbReference>
<name>A0A223NSV2_9SPHI</name>
<dbReference type="InterPro" id="IPR037066">
    <property type="entry name" value="Plug_dom_sf"/>
</dbReference>
<accession>A0A223NSV2</accession>
<keyword evidence="1" id="KW-0472">Membrane</keyword>
<dbReference type="GO" id="GO:0009279">
    <property type="term" value="C:cell outer membrane"/>
    <property type="evidence" value="ECO:0007669"/>
    <property type="project" value="UniProtKB-SubCell"/>
</dbReference>
<dbReference type="Gene3D" id="2.60.40.1930">
    <property type="match status" value="1"/>
</dbReference>
<dbReference type="Pfam" id="PF07715">
    <property type="entry name" value="Plug"/>
    <property type="match status" value="1"/>
</dbReference>
<keyword evidence="2" id="KW-0732">Signal</keyword>
<reference evidence="4 5" key="1">
    <citation type="submission" date="2017-08" db="EMBL/GenBank/DDBJ databases">
        <title>Complete genome sequence of Mucilaginibacter sp. strain BJC16-A31.</title>
        <authorList>
            <consortium name="Henan University of Science and Technology"/>
            <person name="You X."/>
        </authorList>
    </citation>
    <scope>NUCLEOTIDE SEQUENCE [LARGE SCALE GENOMIC DNA]</scope>
    <source>
        <strain evidence="4 5">BJC16-A31</strain>
    </source>
</reference>
<dbReference type="InterPro" id="IPR039426">
    <property type="entry name" value="TonB-dep_rcpt-like"/>
</dbReference>
<keyword evidence="1" id="KW-0813">Transport</keyword>
<dbReference type="EMBL" id="CP022743">
    <property type="protein sequence ID" value="ASU32979.1"/>
    <property type="molecule type" value="Genomic_DNA"/>
</dbReference>
<evidence type="ECO:0000259" key="3">
    <source>
        <dbReference type="Pfam" id="PF07715"/>
    </source>
</evidence>
<proteinExistence type="inferred from homology"/>
<dbReference type="InterPro" id="IPR012910">
    <property type="entry name" value="Plug_dom"/>
</dbReference>
<comment type="similarity">
    <text evidence="1">Belongs to the TonB-dependent receptor family.</text>
</comment>
<dbReference type="AlphaFoldDB" id="A0A223NSV2"/>
<feature type="chain" id="PRO_5013053167" evidence="2">
    <location>
        <begin position="19"/>
        <end position="819"/>
    </location>
</feature>
<dbReference type="OrthoDB" id="679547at2"/>
<dbReference type="RefSeq" id="WP_094569505.1">
    <property type="nucleotide sequence ID" value="NZ_CP022743.1"/>
</dbReference>
<dbReference type="Pfam" id="PF13620">
    <property type="entry name" value="CarboxypepD_reg"/>
    <property type="match status" value="1"/>
</dbReference>
<evidence type="ECO:0000313" key="5">
    <source>
        <dbReference type="Proteomes" id="UP000215002"/>
    </source>
</evidence>
<keyword evidence="1" id="KW-1134">Transmembrane beta strand</keyword>
<keyword evidence="1" id="KW-0812">Transmembrane</keyword>
<sequence length="819" mass="87615">MKKSFFTVILFVALHATAFCQGSSPVLENAVSKIQSTITGHIIEKAYLHLDRPYPYYVAGEVVYFKAYVTMGELHEPSRISGILHADLLGKGDVILQSENIQLTNGVGWGDFVLPDTLQKGSYRIRAYTNWMRNGDHAYYFDQHISVSSINNVDRVTAVAKMFTQPAIQFFPEAGNLVTDLQSKVAFKAVGTDGLGINVKGVILDNENKEVAKIAATHLGMGVFNLTPEEGKKYKAKITYSDGSQSTVNLPDVEAKGITLAVNSDDPAKISMEIKANRAYYKENMNKELNLLIYWAGSVKKINTKLDNSVLGLDVPTGTLRTGILQVTLFSQTGEPLNERLAFIQNPDLLNLSLNTGKPSFAKRENVKLNFNAKDNTGSPATGSFSVSVIDESKILVDENAESTILSNLLLTTDLKGYVEKPNYYFANITKETRANLDVLMLTQGYRRFAWKQLLSDNSTAAAAAYQPERTIDITGKVKSKAGVPMPNVTVTLLPGAGGAVKTAATDATGSFKFADMVFNSGERFVLKTQSSSGKNAAVITLDAAASAAGIDAGNGMYAGYNSNADILSSLQSSLKSGDMTASNESKVYLKGDKVTGARRNDNYRSSNLGGSGHADQVIHGDDIADASTLLTALNGIARGVDFINGVPYLKTAQIASATGSGAEPMLIVINGVKGAGTGGINAIEPRAVETVEILKGTNASIYGLEGGAGAIVITTRMGAAPGAAASKEMAPGVFSFTPTGFYKAKEFYSPNYEVAQPAGKMPDARTTIFWKPDVVTGTDGNATFNFFNADGTGTYRVVVEGIDSKGNIGRQVYKYKVE</sequence>
<feature type="domain" description="TonB-dependent receptor plug" evidence="3">
    <location>
        <begin position="617"/>
        <end position="710"/>
    </location>
</feature>
<feature type="signal peptide" evidence="2">
    <location>
        <begin position="1"/>
        <end position="18"/>
    </location>
</feature>
<evidence type="ECO:0000256" key="1">
    <source>
        <dbReference type="PROSITE-ProRule" id="PRU01360"/>
    </source>
</evidence>
<dbReference type="PROSITE" id="PS52016">
    <property type="entry name" value="TONB_DEPENDENT_REC_3"/>
    <property type="match status" value="1"/>
</dbReference>
<dbReference type="PROSITE" id="PS50096">
    <property type="entry name" value="IQ"/>
    <property type="match status" value="1"/>
</dbReference>
<dbReference type="SUPFAM" id="SSF56935">
    <property type="entry name" value="Porins"/>
    <property type="match status" value="1"/>
</dbReference>
<comment type="subcellular location">
    <subcellularLocation>
        <location evidence="1">Cell outer membrane</location>
        <topology evidence="1">Multi-pass membrane protein</topology>
    </subcellularLocation>
</comment>
<dbReference type="Proteomes" id="UP000215002">
    <property type="component" value="Chromosome"/>
</dbReference>
<dbReference type="KEGG" id="muc:MuYL_1079"/>
<organism evidence="4 5">
    <name type="scientific">Mucilaginibacter xinganensis</name>
    <dbReference type="NCBI Taxonomy" id="1234841"/>
    <lineage>
        <taxon>Bacteria</taxon>
        <taxon>Pseudomonadati</taxon>
        <taxon>Bacteroidota</taxon>
        <taxon>Sphingobacteriia</taxon>
        <taxon>Sphingobacteriales</taxon>
        <taxon>Sphingobacteriaceae</taxon>
        <taxon>Mucilaginibacter</taxon>
    </lineage>
</organism>